<gene>
    <name evidence="2" type="ORF">BCR33DRAFT_850375</name>
</gene>
<keyword evidence="3" id="KW-1185">Reference proteome</keyword>
<evidence type="ECO:0000313" key="2">
    <source>
        <dbReference type="EMBL" id="ORY44884.1"/>
    </source>
</evidence>
<evidence type="ECO:0000256" key="1">
    <source>
        <dbReference type="SAM" id="SignalP"/>
    </source>
</evidence>
<feature type="signal peptide" evidence="1">
    <location>
        <begin position="1"/>
        <end position="20"/>
    </location>
</feature>
<comment type="caution">
    <text evidence="2">The sequence shown here is derived from an EMBL/GenBank/DDBJ whole genome shotgun (WGS) entry which is preliminary data.</text>
</comment>
<proteinExistence type="predicted"/>
<sequence>MSLSIFVTVVTVSSAPPSAASHVASAVEEYAVTQRFFGASVLVEQAQVGTIGEVVPLLTAPPKPSNPSNPSKAASKPSRRVVVLSAGSVDATLFLSAILKAVSAASTPESEAVEIVLVADAAVAVAVGSKQNSKGPRLAVGLAVVCAPNDLAAAMQNLARTQLRLRTCKLHMGGAWTSGAPLVLWARKMPSVKHGLPNINNPADSLNLHFVRPLHKPELTVKRGIDDLLNLEEECDHLVLSVSDSTQTISDFFQSLNTLTLLLTSDKDSLVPTHKLSLTSSGLLLSCLPSLSSTPIRIFPSSTTTSSVSKRAKLEDSIDTQPVKSEGIEHYSLLQRVGWEHDVLTFFAPFISLFQSPQRSDVAPEAFSKVLHSFRMLSTLIKTDNTASSLFPATPLEQDRTILVHRLITNLLSITSTSTLPYAPAIHAEAVARLSEFVAGFQNTTWRISRPTVKSLDTPLSKLPVKEGAHLVKGPKRTAIDPRMVPSYLKVPPAGPLPPVAKRDTLWDRYVRDRGGIAKDAAGAKKIAEMENIRVAGMNLEIAGGEKVGGGFGGGKLVPMAFD</sequence>
<dbReference type="EMBL" id="MCGO01000021">
    <property type="protein sequence ID" value="ORY44884.1"/>
    <property type="molecule type" value="Genomic_DNA"/>
</dbReference>
<evidence type="ECO:0000313" key="3">
    <source>
        <dbReference type="Proteomes" id="UP000193642"/>
    </source>
</evidence>
<keyword evidence="1" id="KW-0732">Signal</keyword>
<dbReference type="OrthoDB" id="10378236at2759"/>
<reference evidence="2 3" key="1">
    <citation type="submission" date="2016-07" db="EMBL/GenBank/DDBJ databases">
        <title>Pervasive Adenine N6-methylation of Active Genes in Fungi.</title>
        <authorList>
            <consortium name="DOE Joint Genome Institute"/>
            <person name="Mondo S.J."/>
            <person name="Dannebaum R.O."/>
            <person name="Kuo R.C."/>
            <person name="Labutti K."/>
            <person name="Haridas S."/>
            <person name="Kuo A."/>
            <person name="Salamov A."/>
            <person name="Ahrendt S.R."/>
            <person name="Lipzen A."/>
            <person name="Sullivan W."/>
            <person name="Andreopoulos W.B."/>
            <person name="Clum A."/>
            <person name="Lindquist E."/>
            <person name="Daum C."/>
            <person name="Ramamoorthy G.K."/>
            <person name="Gryganskyi A."/>
            <person name="Culley D."/>
            <person name="Magnuson J.K."/>
            <person name="James T.Y."/>
            <person name="O'Malley M.A."/>
            <person name="Stajich J.E."/>
            <person name="Spatafora J.W."/>
            <person name="Visel A."/>
            <person name="Grigoriev I.V."/>
        </authorList>
    </citation>
    <scope>NUCLEOTIDE SEQUENCE [LARGE SCALE GENOMIC DNA]</scope>
    <source>
        <strain evidence="2 3">JEL800</strain>
    </source>
</reference>
<organism evidence="2 3">
    <name type="scientific">Rhizoclosmatium globosum</name>
    <dbReference type="NCBI Taxonomy" id="329046"/>
    <lineage>
        <taxon>Eukaryota</taxon>
        <taxon>Fungi</taxon>
        <taxon>Fungi incertae sedis</taxon>
        <taxon>Chytridiomycota</taxon>
        <taxon>Chytridiomycota incertae sedis</taxon>
        <taxon>Chytridiomycetes</taxon>
        <taxon>Chytridiales</taxon>
        <taxon>Chytriomycetaceae</taxon>
        <taxon>Rhizoclosmatium</taxon>
    </lineage>
</organism>
<name>A0A1Y2CDJ0_9FUNG</name>
<dbReference type="AlphaFoldDB" id="A0A1Y2CDJ0"/>
<protein>
    <submittedName>
        <fullName evidence="2">Uncharacterized protein</fullName>
    </submittedName>
</protein>
<feature type="chain" id="PRO_5012350073" evidence="1">
    <location>
        <begin position="21"/>
        <end position="563"/>
    </location>
</feature>
<dbReference type="Proteomes" id="UP000193642">
    <property type="component" value="Unassembled WGS sequence"/>
</dbReference>
<accession>A0A1Y2CDJ0</accession>